<keyword evidence="4" id="KW-1185">Reference proteome</keyword>
<evidence type="ECO:0000259" key="2">
    <source>
        <dbReference type="Pfam" id="PF11740"/>
    </source>
</evidence>
<keyword evidence="3" id="KW-0238">DNA-binding</keyword>
<dbReference type="STRING" id="1527607.SAMN05428957_101480"/>
<accession>A0A1G9PKR6</accession>
<dbReference type="InterPro" id="IPR021104">
    <property type="entry name" value="KfrA_DNA-bd_N"/>
</dbReference>
<feature type="compositionally biased region" description="Basic and acidic residues" evidence="1">
    <location>
        <begin position="329"/>
        <end position="338"/>
    </location>
</feature>
<dbReference type="OrthoDB" id="9178680at2"/>
<dbReference type="AlphaFoldDB" id="A0A1G9PKR6"/>
<feature type="domain" description="KfrA N-terminal DNA-binding" evidence="2">
    <location>
        <begin position="29"/>
        <end position="137"/>
    </location>
</feature>
<gene>
    <name evidence="3" type="ORF">SAMN05428957_101480</name>
</gene>
<organism evidence="3 4">
    <name type="scientific">Oryzisolibacter propanilivorax</name>
    <dbReference type="NCBI Taxonomy" id="1527607"/>
    <lineage>
        <taxon>Bacteria</taxon>
        <taxon>Pseudomonadati</taxon>
        <taxon>Pseudomonadota</taxon>
        <taxon>Betaproteobacteria</taxon>
        <taxon>Burkholderiales</taxon>
        <taxon>Comamonadaceae</taxon>
        <taxon>Oryzisolibacter</taxon>
    </lineage>
</organism>
<name>A0A1G9PKR6_9BURK</name>
<dbReference type="Pfam" id="PF11740">
    <property type="entry name" value="KfrA_N"/>
    <property type="match status" value="1"/>
</dbReference>
<evidence type="ECO:0000313" key="4">
    <source>
        <dbReference type="Proteomes" id="UP000198552"/>
    </source>
</evidence>
<feature type="region of interest" description="Disordered" evidence="1">
    <location>
        <begin position="193"/>
        <end position="223"/>
    </location>
</feature>
<feature type="compositionally biased region" description="Basic and acidic residues" evidence="1">
    <location>
        <begin position="195"/>
        <end position="223"/>
    </location>
</feature>
<protein>
    <submittedName>
        <fullName evidence="3">Replication region DNA-binding N-term</fullName>
    </submittedName>
</protein>
<feature type="region of interest" description="Disordered" evidence="1">
    <location>
        <begin position="312"/>
        <end position="338"/>
    </location>
</feature>
<dbReference type="EMBL" id="FNHP01000001">
    <property type="protein sequence ID" value="SDL99380.1"/>
    <property type="molecule type" value="Genomic_DNA"/>
</dbReference>
<reference evidence="4" key="1">
    <citation type="submission" date="2016-10" db="EMBL/GenBank/DDBJ databases">
        <authorList>
            <person name="Varghese N."/>
            <person name="Submissions S."/>
        </authorList>
    </citation>
    <scope>NUCLEOTIDE SEQUENCE [LARGE SCALE GENOMIC DNA]</scope>
    <source>
        <strain evidence="4">EPL6</strain>
    </source>
</reference>
<dbReference type="RefSeq" id="WP_091566248.1">
    <property type="nucleotide sequence ID" value="NZ_FNHP01000001.1"/>
</dbReference>
<evidence type="ECO:0000313" key="3">
    <source>
        <dbReference type="EMBL" id="SDL99380.1"/>
    </source>
</evidence>
<proteinExistence type="predicted"/>
<sequence length="338" mass="38206">MLNEQAIQSEIDGLKARISDTRVLYREVCMSLFFRHGITPTASRLYQYVRKGSMSVPAEALAGFWKELRERARVEIDHPGLPQSLRQAAGQAMSALWEQATEAAREELASLRLEAQADAVAAQARMQEAEREKSLLQIQLQTALSEHQQALEEARQLNLALTQERREHASTLARQQTQAQQLAELRQELQQTRQHFSDEMEKEREAAQQATRRAEHAERRALLDMDQERTARAALARQLEAARAHLAQAQQSFQAQELQYSAHEARLTAELEAARQAATDAVNALNQQHAQWHEAVQLAARHQAEAAALRAVAPQMRPVAPRPLRRNRRLPERGGEGN</sequence>
<dbReference type="Proteomes" id="UP000198552">
    <property type="component" value="Unassembled WGS sequence"/>
</dbReference>
<evidence type="ECO:0000256" key="1">
    <source>
        <dbReference type="SAM" id="MobiDB-lite"/>
    </source>
</evidence>
<dbReference type="GO" id="GO:0003677">
    <property type="term" value="F:DNA binding"/>
    <property type="evidence" value="ECO:0007669"/>
    <property type="project" value="UniProtKB-KW"/>
</dbReference>